<accession>J9E9U4</accession>
<gene>
    <name evidence="2" type="ORF">WUBG_15337</name>
</gene>
<reference evidence="3" key="1">
    <citation type="submission" date="2012-08" db="EMBL/GenBank/DDBJ databases">
        <title>The Genome Sequence of Wuchereria bancrofti.</title>
        <authorList>
            <person name="Nutman T.B."/>
            <person name="Fink D.L."/>
            <person name="Russ C."/>
            <person name="Young S."/>
            <person name="Zeng Q."/>
            <person name="Koehrsen M."/>
            <person name="Alvarado L."/>
            <person name="Berlin A."/>
            <person name="Chapman S.B."/>
            <person name="Chen Z."/>
            <person name="Freedman E."/>
            <person name="Gellesch M."/>
            <person name="Goldberg J."/>
            <person name="Griggs A."/>
            <person name="Gujja S."/>
            <person name="Heilman E.R."/>
            <person name="Heiman D."/>
            <person name="Hepburn T."/>
            <person name="Howarth C."/>
            <person name="Jen D."/>
            <person name="Larson L."/>
            <person name="Lewis B."/>
            <person name="Mehta T."/>
            <person name="Park D."/>
            <person name="Pearson M."/>
            <person name="Roberts A."/>
            <person name="Saif S."/>
            <person name="Shea T."/>
            <person name="Shenoy N."/>
            <person name="Sisk P."/>
            <person name="Stolte C."/>
            <person name="Sykes S."/>
            <person name="Walk T."/>
            <person name="White J."/>
            <person name="Yandava C."/>
            <person name="Haas B."/>
            <person name="Henn M.R."/>
            <person name="Nusbaum C."/>
            <person name="Birren B."/>
        </authorList>
    </citation>
    <scope>NUCLEOTIDE SEQUENCE [LARGE SCALE GENOMIC DNA]</scope>
    <source>
        <strain evidence="3">NA</strain>
    </source>
</reference>
<organism evidence="2 3">
    <name type="scientific">Wuchereria bancrofti</name>
    <dbReference type="NCBI Taxonomy" id="6293"/>
    <lineage>
        <taxon>Eukaryota</taxon>
        <taxon>Metazoa</taxon>
        <taxon>Ecdysozoa</taxon>
        <taxon>Nematoda</taxon>
        <taxon>Chromadorea</taxon>
        <taxon>Rhabditida</taxon>
        <taxon>Spirurina</taxon>
        <taxon>Spiruromorpha</taxon>
        <taxon>Filarioidea</taxon>
        <taxon>Onchocercidae</taxon>
        <taxon>Wuchereria</taxon>
    </lineage>
</organism>
<evidence type="ECO:0000313" key="2">
    <source>
        <dbReference type="EMBL" id="EJW73757.1"/>
    </source>
</evidence>
<evidence type="ECO:0000256" key="1">
    <source>
        <dbReference type="SAM" id="MobiDB-lite"/>
    </source>
</evidence>
<protein>
    <submittedName>
        <fullName evidence="2">Uncharacterized protein</fullName>
    </submittedName>
</protein>
<comment type="caution">
    <text evidence="2">The sequence shown here is derived from an EMBL/GenBank/DDBJ whole genome shotgun (WGS) entry which is preliminary data.</text>
</comment>
<feature type="region of interest" description="Disordered" evidence="1">
    <location>
        <begin position="30"/>
        <end position="51"/>
    </location>
</feature>
<feature type="non-terminal residue" evidence="2">
    <location>
        <position position="77"/>
    </location>
</feature>
<dbReference type="AlphaFoldDB" id="J9E9U4"/>
<evidence type="ECO:0000313" key="3">
    <source>
        <dbReference type="Proteomes" id="UP000004810"/>
    </source>
</evidence>
<name>J9E9U4_WUCBA</name>
<proteinExistence type="predicted"/>
<dbReference type="EMBL" id="ADBV01013477">
    <property type="protein sequence ID" value="EJW73757.1"/>
    <property type="molecule type" value="Genomic_DNA"/>
</dbReference>
<dbReference type="Proteomes" id="UP000004810">
    <property type="component" value="Unassembled WGS sequence"/>
</dbReference>
<sequence length="77" mass="8936">MSQTDRKNHQNFDDYLSKNGRKNIACLGDIRRKESSHSTNPRLRKYATASTRLKSSHSFQDKKLLEESNGLIIVDER</sequence>